<keyword evidence="6 9" id="KW-0472">Membrane</keyword>
<dbReference type="AlphaFoldDB" id="A0A5F9DM04"/>
<dbReference type="Pfam" id="PF10577">
    <property type="entry name" value="FAM171A1-2-B_N"/>
    <property type="match status" value="2"/>
</dbReference>
<comment type="subcellular location">
    <subcellularLocation>
        <location evidence="1">Membrane</location>
        <topology evidence="1">Single-pass type I membrane protein</topology>
    </subcellularLocation>
</comment>
<dbReference type="Bgee" id="ENSOCUG00000001825">
    <property type="expression patterns" value="Expressed in frontal cortex and 15 other cell types or tissues"/>
</dbReference>
<dbReference type="InterPro" id="IPR018890">
    <property type="entry name" value="FAM171"/>
</dbReference>
<reference evidence="13" key="2">
    <citation type="submission" date="2025-08" db="UniProtKB">
        <authorList>
            <consortium name="Ensembl"/>
        </authorList>
    </citation>
    <scope>IDENTIFICATION</scope>
    <source>
        <strain evidence="13">Thorbecke</strain>
    </source>
</reference>
<feature type="domain" description="FAM171 C-terminal" evidence="12">
    <location>
        <begin position="521"/>
        <end position="765"/>
    </location>
</feature>
<evidence type="ECO:0000256" key="9">
    <source>
        <dbReference type="SAM" id="Phobius"/>
    </source>
</evidence>
<feature type="region of interest" description="Disordered" evidence="8">
    <location>
        <begin position="527"/>
        <end position="562"/>
    </location>
</feature>
<evidence type="ECO:0000256" key="1">
    <source>
        <dbReference type="ARBA" id="ARBA00004479"/>
    </source>
</evidence>
<evidence type="ECO:0000313" key="14">
    <source>
        <dbReference type="Proteomes" id="UP000001811"/>
    </source>
</evidence>
<feature type="domain" description="FAM171 N-terminal" evidence="11">
    <location>
        <begin position="79"/>
        <end position="179"/>
    </location>
</feature>
<evidence type="ECO:0000256" key="2">
    <source>
        <dbReference type="ARBA" id="ARBA00006818"/>
    </source>
</evidence>
<reference evidence="13" key="3">
    <citation type="submission" date="2025-09" db="UniProtKB">
        <authorList>
            <consortium name="Ensembl"/>
        </authorList>
    </citation>
    <scope>IDENTIFICATION</scope>
    <source>
        <strain evidence="13">Thorbecke</strain>
    </source>
</reference>
<dbReference type="EMBL" id="AAGW02003598">
    <property type="status" value="NOT_ANNOTATED_CDS"/>
    <property type="molecule type" value="Genomic_DNA"/>
</dbReference>
<reference evidence="13 14" key="1">
    <citation type="journal article" date="2011" name="Nature">
        <title>A high-resolution map of human evolutionary constraint using 29 mammals.</title>
        <authorList>
            <person name="Lindblad-Toh K."/>
            <person name="Garber M."/>
            <person name="Zuk O."/>
            <person name="Lin M.F."/>
            <person name="Parker B.J."/>
            <person name="Washietl S."/>
            <person name="Kheradpour P."/>
            <person name="Ernst J."/>
            <person name="Jordan G."/>
            <person name="Mauceli E."/>
            <person name="Ward L.D."/>
            <person name="Lowe C.B."/>
            <person name="Holloway A.K."/>
            <person name="Clamp M."/>
            <person name="Gnerre S."/>
            <person name="Alfoldi J."/>
            <person name="Beal K."/>
            <person name="Chang J."/>
            <person name="Clawson H."/>
            <person name="Cuff J."/>
            <person name="Di Palma F."/>
            <person name="Fitzgerald S."/>
            <person name="Flicek P."/>
            <person name="Guttman M."/>
            <person name="Hubisz M.J."/>
            <person name="Jaffe D.B."/>
            <person name="Jungreis I."/>
            <person name="Kent W.J."/>
            <person name="Kostka D."/>
            <person name="Lara M."/>
            <person name="Martins A.L."/>
            <person name="Massingham T."/>
            <person name="Moltke I."/>
            <person name="Raney B.J."/>
            <person name="Rasmussen M.D."/>
            <person name="Robinson J."/>
            <person name="Stark A."/>
            <person name="Vilella A.J."/>
            <person name="Wen J."/>
            <person name="Xie X."/>
            <person name="Zody M.C."/>
            <person name="Baldwin J."/>
            <person name="Bloom T."/>
            <person name="Chin C.W."/>
            <person name="Heiman D."/>
            <person name="Nicol R."/>
            <person name="Nusbaum C."/>
            <person name="Young S."/>
            <person name="Wilkinson J."/>
            <person name="Worley K.C."/>
            <person name="Kovar C.L."/>
            <person name="Muzny D.M."/>
            <person name="Gibbs R.A."/>
            <person name="Cree A."/>
            <person name="Dihn H.H."/>
            <person name="Fowler G."/>
            <person name="Jhangiani S."/>
            <person name="Joshi V."/>
            <person name="Lee S."/>
            <person name="Lewis L.R."/>
            <person name="Nazareth L.V."/>
            <person name="Okwuonu G."/>
            <person name="Santibanez J."/>
            <person name="Warren W.C."/>
            <person name="Mardis E.R."/>
            <person name="Weinstock G.M."/>
            <person name="Wilson R.K."/>
            <person name="Delehaunty K."/>
            <person name="Dooling D."/>
            <person name="Fronik C."/>
            <person name="Fulton L."/>
            <person name="Fulton B."/>
            <person name="Graves T."/>
            <person name="Minx P."/>
            <person name="Sodergren E."/>
            <person name="Birney E."/>
            <person name="Margulies E.H."/>
            <person name="Herrero J."/>
            <person name="Green E.D."/>
            <person name="Haussler D."/>
            <person name="Siepel A."/>
            <person name="Goldman N."/>
            <person name="Pollard K.S."/>
            <person name="Pedersen J.S."/>
            <person name="Lander E.S."/>
            <person name="Kellis M."/>
        </authorList>
    </citation>
    <scope>NUCLEOTIDE SEQUENCE [LARGE SCALE GENOMIC DNA]</scope>
    <source>
        <strain evidence="13 14">Thorbecke inbred</strain>
    </source>
</reference>
<protein>
    <submittedName>
        <fullName evidence="13">Family with sequence similarity 171 member B</fullName>
    </submittedName>
</protein>
<evidence type="ECO:0000259" key="12">
    <source>
        <dbReference type="Pfam" id="PF20771"/>
    </source>
</evidence>
<keyword evidence="5 9" id="KW-1133">Transmembrane helix</keyword>
<gene>
    <name evidence="13" type="primary">FAM171B</name>
</gene>
<feature type="compositionally biased region" description="Basic and acidic residues" evidence="8">
    <location>
        <begin position="380"/>
        <end position="393"/>
    </location>
</feature>
<evidence type="ECO:0000256" key="3">
    <source>
        <dbReference type="ARBA" id="ARBA00022692"/>
    </source>
</evidence>
<dbReference type="InterPro" id="IPR049175">
    <property type="entry name" value="FAM171_C"/>
</dbReference>
<dbReference type="InterPro" id="IPR048530">
    <property type="entry name" value="FAM171_N"/>
</dbReference>
<name>A0A5F9DM04_RABIT</name>
<dbReference type="GeneTree" id="ENSGT00950000183184"/>
<evidence type="ECO:0000256" key="10">
    <source>
        <dbReference type="SAM" id="SignalP"/>
    </source>
</evidence>
<feature type="region of interest" description="Disordered" evidence="8">
    <location>
        <begin position="370"/>
        <end position="393"/>
    </location>
</feature>
<dbReference type="PANTHER" id="PTHR31626:SF2">
    <property type="entry name" value="PROTEIN FAM171B"/>
    <property type="match status" value="1"/>
</dbReference>
<feature type="compositionally biased region" description="Basic and acidic residues" evidence="8">
    <location>
        <begin position="719"/>
        <end position="728"/>
    </location>
</feature>
<feature type="region of interest" description="Disordered" evidence="8">
    <location>
        <begin position="719"/>
        <end position="768"/>
    </location>
</feature>
<dbReference type="PANTHER" id="PTHR31626">
    <property type="entry name" value="SUSHI DOMAIN-CONTAINING PROTEIN"/>
    <property type="match status" value="1"/>
</dbReference>
<dbReference type="EMBL" id="AAGW02003599">
    <property type="status" value="NOT_ANNOTATED_CDS"/>
    <property type="molecule type" value="Genomic_DNA"/>
</dbReference>
<sequence length="768" mass="85269">MARLCRRVPCTLLLGLAAVLLKARLVPAAARAELSRSDLSLIQQQQQQQQQRQREEAEEERPGVPGAASTLTVPVSMFMLKVQVNDIISRQYLSQAVVEVFVNYTKTNSTVTKNNGAVLIKVPYKLGLSLTIIAYKDGYVLTSLPWKTGRMPIYSSVTLSLFPQSQANIWLFEDTVLITGKLAGFENIELTPLAAICVKIYSGGKELKVDGPIQISLPLLHTNDISVGDRIPAWTLDMNTGAWVNHGRGMVKEHNNHLVWTYDAPHLGYWIAAPLPGSRGSGANEDSKDITAYHTVFLTAILGGTIVIVIGFFVVLLCYCRGKCGTPQKRERNITKLEVLKRDQTTSTTHINHISSVKVALKAEEKSQLFNAKNSTHSPQKKEPANAEPEERVSMVKTRDNFKIYNEDVAFLSVNQNTYSRNATQSLEPNVGSRQPNHINNNVSSSLGDAQEEKRYLTGNEGVFGHSHIPEQLMHIYSQPIAILQTSDLFSTPEQLHAAKSATLPRKGQLVYGQLMEPVNRENFTQTLPKMPMHSHAQPPEAREEDMVLEGQQSLPSQTSDWSRYSSSLLESVSVPGTLNEAVVMTPFSSELQGISEQTLLELSKGKPSPHPRAWFVSLDGKPVAQVRHSFIDLKKGKRAQSNDTSLDSGVDMNELHSSRKLEREKTFIKSMHQPKILYLEDLDLSSSESGTTVCSPEDPALRHILDGGSGVIMEHPGEESLGRKSTVEDFEANTSPTRKRGRPPLAKRDSKTNIWKKREERPLIPIN</sequence>
<keyword evidence="4 10" id="KW-0732">Signal</keyword>
<dbReference type="Ensembl" id="ENSOCUT00000053153.1">
    <property type="protein sequence ID" value="ENSOCUP00000046494.1"/>
    <property type="gene ID" value="ENSOCUG00000001825.4"/>
</dbReference>
<comment type="similarity">
    <text evidence="2">Belongs to the FAM171 family.</text>
</comment>
<keyword evidence="7" id="KW-0325">Glycoprotein</keyword>
<feature type="domain" description="FAM171 N-terminal" evidence="11">
    <location>
        <begin position="187"/>
        <end position="273"/>
    </location>
</feature>
<dbReference type="GO" id="GO:0016020">
    <property type="term" value="C:membrane"/>
    <property type="evidence" value="ECO:0007669"/>
    <property type="project" value="UniProtKB-SubCell"/>
</dbReference>
<feature type="chain" id="PRO_5023911302" evidence="10">
    <location>
        <begin position="29"/>
        <end position="768"/>
    </location>
</feature>
<organism evidence="13 14">
    <name type="scientific">Oryctolagus cuniculus</name>
    <name type="common">Rabbit</name>
    <dbReference type="NCBI Taxonomy" id="9986"/>
    <lineage>
        <taxon>Eukaryota</taxon>
        <taxon>Metazoa</taxon>
        <taxon>Chordata</taxon>
        <taxon>Craniata</taxon>
        <taxon>Vertebrata</taxon>
        <taxon>Euteleostomi</taxon>
        <taxon>Mammalia</taxon>
        <taxon>Eutheria</taxon>
        <taxon>Euarchontoglires</taxon>
        <taxon>Glires</taxon>
        <taxon>Lagomorpha</taxon>
        <taxon>Leporidae</taxon>
        <taxon>Oryctolagus</taxon>
    </lineage>
</organism>
<evidence type="ECO:0000256" key="5">
    <source>
        <dbReference type="ARBA" id="ARBA00022989"/>
    </source>
</evidence>
<evidence type="ECO:0000256" key="8">
    <source>
        <dbReference type="SAM" id="MobiDB-lite"/>
    </source>
</evidence>
<feature type="signal peptide" evidence="10">
    <location>
        <begin position="1"/>
        <end position="28"/>
    </location>
</feature>
<keyword evidence="14" id="KW-1185">Reference proteome</keyword>
<accession>A0A5F9DM04</accession>
<evidence type="ECO:0000313" key="13">
    <source>
        <dbReference type="Ensembl" id="ENSOCUP00000046494.1"/>
    </source>
</evidence>
<dbReference type="Proteomes" id="UP000001811">
    <property type="component" value="Chromosome 7"/>
</dbReference>
<evidence type="ECO:0000256" key="7">
    <source>
        <dbReference type="ARBA" id="ARBA00023180"/>
    </source>
</evidence>
<feature type="transmembrane region" description="Helical" evidence="9">
    <location>
        <begin position="296"/>
        <end position="320"/>
    </location>
</feature>
<evidence type="ECO:0000256" key="6">
    <source>
        <dbReference type="ARBA" id="ARBA00023136"/>
    </source>
</evidence>
<proteinExistence type="inferred from homology"/>
<evidence type="ECO:0000259" key="11">
    <source>
        <dbReference type="Pfam" id="PF10577"/>
    </source>
</evidence>
<feature type="compositionally biased region" description="Basic and acidic residues" evidence="8">
    <location>
        <begin position="747"/>
        <end position="768"/>
    </location>
</feature>
<dbReference type="Pfam" id="PF20771">
    <property type="entry name" value="FAM171A1-2-B_C"/>
    <property type="match status" value="1"/>
</dbReference>
<evidence type="ECO:0000256" key="4">
    <source>
        <dbReference type="ARBA" id="ARBA00022729"/>
    </source>
</evidence>
<keyword evidence="3 9" id="KW-0812">Transmembrane</keyword>
<feature type="region of interest" description="Disordered" evidence="8">
    <location>
        <begin position="45"/>
        <end position="68"/>
    </location>
</feature>